<organism evidence="9 10">
    <name type="scientific">Kangiella aquimarina</name>
    <dbReference type="NCBI Taxonomy" id="261965"/>
    <lineage>
        <taxon>Bacteria</taxon>
        <taxon>Pseudomonadati</taxon>
        <taxon>Pseudomonadota</taxon>
        <taxon>Gammaproteobacteria</taxon>
        <taxon>Kangiellales</taxon>
        <taxon>Kangiellaceae</taxon>
        <taxon>Kangiella</taxon>
    </lineage>
</organism>
<proteinExistence type="inferred from homology"/>
<evidence type="ECO:0000256" key="5">
    <source>
        <dbReference type="ARBA" id="ARBA00022989"/>
    </source>
</evidence>
<dbReference type="InterPro" id="IPR049177">
    <property type="entry name" value="MgtC_SapB_SrpB_YhiD_N"/>
</dbReference>
<evidence type="ECO:0000256" key="4">
    <source>
        <dbReference type="ARBA" id="ARBA00022692"/>
    </source>
</evidence>
<evidence type="ECO:0000256" key="7">
    <source>
        <dbReference type="RuleBase" id="RU365041"/>
    </source>
</evidence>
<feature type="transmembrane region" description="Helical" evidence="7">
    <location>
        <begin position="93"/>
        <end position="112"/>
    </location>
</feature>
<dbReference type="InterPro" id="IPR003416">
    <property type="entry name" value="MgtC/SapB/SrpB/YhiD_fam"/>
</dbReference>
<sequence>MIDINWSLVGMHSITLAAAYVLALPIALNREAKARGAGLRTFPLVSIAACGFVLIGIDIFDGSDAEARVVSGIITGIGFIGGGAILKNDNKVSGTATAASIWATGAIGIAAAYSRYEVALLISVITFFTLHFGYNAKKVVKESDVETEEKC</sequence>
<evidence type="ECO:0000259" key="8">
    <source>
        <dbReference type="Pfam" id="PF02308"/>
    </source>
</evidence>
<keyword evidence="5 7" id="KW-1133">Transmembrane helix</keyword>
<name>A0ABZ0X277_9GAMM</name>
<evidence type="ECO:0000256" key="3">
    <source>
        <dbReference type="ARBA" id="ARBA00022475"/>
    </source>
</evidence>
<evidence type="ECO:0000313" key="9">
    <source>
        <dbReference type="EMBL" id="WQG84483.1"/>
    </source>
</evidence>
<evidence type="ECO:0000256" key="2">
    <source>
        <dbReference type="ARBA" id="ARBA00009298"/>
    </source>
</evidence>
<dbReference type="PANTHER" id="PTHR33778:SF1">
    <property type="entry name" value="MAGNESIUM TRANSPORTER YHID-RELATED"/>
    <property type="match status" value="1"/>
</dbReference>
<dbReference type="RefSeq" id="WP_018624955.1">
    <property type="nucleotide sequence ID" value="NZ_CP140158.1"/>
</dbReference>
<evidence type="ECO:0000256" key="6">
    <source>
        <dbReference type="ARBA" id="ARBA00023136"/>
    </source>
</evidence>
<feature type="domain" description="MgtC/SapB/SrpB/YhiD N-terminal" evidence="8">
    <location>
        <begin position="16"/>
        <end position="133"/>
    </location>
</feature>
<dbReference type="PRINTS" id="PR01837">
    <property type="entry name" value="MGTCSAPBPROT"/>
</dbReference>
<keyword evidence="4 7" id="KW-0812">Transmembrane</keyword>
<gene>
    <name evidence="9" type="ORF">SR900_08395</name>
</gene>
<dbReference type="PANTHER" id="PTHR33778">
    <property type="entry name" value="PROTEIN MGTC"/>
    <property type="match status" value="1"/>
</dbReference>
<evidence type="ECO:0000313" key="10">
    <source>
        <dbReference type="Proteomes" id="UP001324185"/>
    </source>
</evidence>
<evidence type="ECO:0000256" key="1">
    <source>
        <dbReference type="ARBA" id="ARBA00004651"/>
    </source>
</evidence>
<keyword evidence="6 7" id="KW-0472">Membrane</keyword>
<comment type="similarity">
    <text evidence="2 7">Belongs to the MgtC/SapB family.</text>
</comment>
<dbReference type="Proteomes" id="UP001324185">
    <property type="component" value="Chromosome"/>
</dbReference>
<reference evidence="9 10" key="1">
    <citation type="submission" date="2023-11" db="EMBL/GenBank/DDBJ databases">
        <title>MicrobeMod: A computational toolkit for identifying prokaryotic methylation and restriction-modification with nanopore sequencing.</title>
        <authorList>
            <person name="Crits-Christoph A."/>
            <person name="Kang S.C."/>
            <person name="Lee H."/>
            <person name="Ostrov N."/>
        </authorList>
    </citation>
    <scope>NUCLEOTIDE SEQUENCE [LARGE SCALE GENOMIC DNA]</scope>
    <source>
        <strain evidence="9 10">DSMZ 16071</strain>
    </source>
</reference>
<accession>A0ABZ0X277</accession>
<keyword evidence="3" id="KW-1003">Cell membrane</keyword>
<feature type="transmembrane region" description="Helical" evidence="7">
    <location>
        <begin position="6"/>
        <end position="27"/>
    </location>
</feature>
<feature type="transmembrane region" description="Helical" evidence="7">
    <location>
        <begin position="118"/>
        <end position="134"/>
    </location>
</feature>
<feature type="transmembrane region" description="Helical" evidence="7">
    <location>
        <begin position="69"/>
        <end position="86"/>
    </location>
</feature>
<comment type="subcellular location">
    <subcellularLocation>
        <location evidence="7">Cell inner membrane</location>
        <topology evidence="7">Multi-pass membrane protein</topology>
    </subcellularLocation>
    <subcellularLocation>
        <location evidence="1">Cell membrane</location>
        <topology evidence="1">Multi-pass membrane protein</topology>
    </subcellularLocation>
</comment>
<dbReference type="Pfam" id="PF02308">
    <property type="entry name" value="MgtC"/>
    <property type="match status" value="1"/>
</dbReference>
<keyword evidence="7" id="KW-0997">Cell inner membrane</keyword>
<feature type="transmembrane region" description="Helical" evidence="7">
    <location>
        <begin position="39"/>
        <end position="57"/>
    </location>
</feature>
<protein>
    <recommendedName>
        <fullName evidence="7">Protein MgtC</fullName>
    </recommendedName>
</protein>
<keyword evidence="10" id="KW-1185">Reference proteome</keyword>
<dbReference type="EMBL" id="CP140158">
    <property type="protein sequence ID" value="WQG84483.1"/>
    <property type="molecule type" value="Genomic_DNA"/>
</dbReference>